<keyword evidence="7" id="KW-1185">Reference proteome</keyword>
<reference evidence="6 7" key="1">
    <citation type="submission" date="2021-03" db="EMBL/GenBank/DDBJ databases">
        <title>Genomic Encyclopedia of Type Strains, Phase IV (KMG-IV): sequencing the most valuable type-strain genomes for metagenomic binning, comparative biology and taxonomic classification.</title>
        <authorList>
            <person name="Goeker M."/>
        </authorList>
    </citation>
    <scope>NUCLEOTIDE SEQUENCE [LARGE SCALE GENOMIC DNA]</scope>
    <source>
        <strain evidence="6 7">DSM 14349</strain>
    </source>
</reference>
<evidence type="ECO:0000259" key="5">
    <source>
        <dbReference type="Pfam" id="PF00534"/>
    </source>
</evidence>
<keyword evidence="3" id="KW-0808">Transferase</keyword>
<feature type="compositionally biased region" description="Basic residues" evidence="4">
    <location>
        <begin position="426"/>
        <end position="463"/>
    </location>
</feature>
<dbReference type="Gene3D" id="3.40.50.2000">
    <property type="entry name" value="Glycogen Phosphorylase B"/>
    <property type="match status" value="2"/>
</dbReference>
<dbReference type="SUPFAM" id="SSF53756">
    <property type="entry name" value="UDP-Glycosyltransferase/glycogen phosphorylase"/>
    <property type="match status" value="1"/>
</dbReference>
<feature type="compositionally biased region" description="Basic residues" evidence="4">
    <location>
        <begin position="470"/>
        <end position="498"/>
    </location>
</feature>
<evidence type="ECO:0000256" key="1">
    <source>
        <dbReference type="ARBA" id="ARBA00009481"/>
    </source>
</evidence>
<evidence type="ECO:0000256" key="2">
    <source>
        <dbReference type="ARBA" id="ARBA00022676"/>
    </source>
</evidence>
<organism evidence="6 7">
    <name type="scientific">Paenibacillus turicensis</name>
    <dbReference type="NCBI Taxonomy" id="160487"/>
    <lineage>
        <taxon>Bacteria</taxon>
        <taxon>Bacillati</taxon>
        <taxon>Bacillota</taxon>
        <taxon>Bacilli</taxon>
        <taxon>Bacillales</taxon>
        <taxon>Paenibacillaceae</taxon>
        <taxon>Paenibacillus</taxon>
    </lineage>
</organism>
<evidence type="ECO:0000256" key="3">
    <source>
        <dbReference type="ARBA" id="ARBA00022679"/>
    </source>
</evidence>
<dbReference type="InterPro" id="IPR001296">
    <property type="entry name" value="Glyco_trans_1"/>
</dbReference>
<dbReference type="EMBL" id="JAGGKG010000006">
    <property type="protein sequence ID" value="MBP1905105.1"/>
    <property type="molecule type" value="Genomic_DNA"/>
</dbReference>
<evidence type="ECO:0000313" key="6">
    <source>
        <dbReference type="EMBL" id="MBP1905105.1"/>
    </source>
</evidence>
<feature type="region of interest" description="Disordered" evidence="4">
    <location>
        <begin position="423"/>
        <end position="498"/>
    </location>
</feature>
<dbReference type="PANTHER" id="PTHR12526:SF640">
    <property type="entry name" value="COLANIC ACID BIOSYNTHESIS GLYCOSYLTRANSFERASE WCAL-RELATED"/>
    <property type="match status" value="1"/>
</dbReference>
<evidence type="ECO:0000256" key="4">
    <source>
        <dbReference type="SAM" id="MobiDB-lite"/>
    </source>
</evidence>
<sequence length="498" mass="56221">MSDRKKMILFSHVCNARNMTGAEKLLLFLARKLNAYFECVLVVPLEGKLAQMARASGIRTKQLYNPLLYEMCAPFEGLQAKAEMLAYSFDGKAILSFLQEENCDYVFVNTCVNVVPAMMAKHLGIPVIWHITETVPEQAFRHLTVGLVQKYSDHIVGISEAVLSPYRMGTAPSKVSLLYPSWEQYEYHPERWDTARITKRKEWGIKEGQTVIGYVSSFLIAQKGPEHFIEAAIELNRKYKNLKFIVIGGELDRKFYRQLKRKIREAECVGKFIFIDYEDAIETAYCGMDIVVVPSLLSEGFGMTAMEAMIVGKPVVSYAAGGLREILENTSSSEYLVGVGDKKQLQAKISSLVEAPNMAKEIGKSNQEKVNLIFGPQNYEHQLHALVATISNLSGEAIHLNQEKINNIGTPISPPTSVVTEATKTITRRRSSPSSVRTKKSKITRRKISKKGRKLKGKGRKSLNRSLNRSSRKIKKIKPNIKRTKKVISKRRSKKRKK</sequence>
<name>A0ABS4FRA8_9BACL</name>
<gene>
    <name evidence="6" type="ORF">J2Z32_001730</name>
</gene>
<accession>A0ABS4FRA8</accession>
<proteinExistence type="inferred from homology"/>
<comment type="similarity">
    <text evidence="1">Belongs to the glycosyltransferase group 1 family. Glycosyltransferase 4 subfamily.</text>
</comment>
<dbReference type="RefSeq" id="WP_210088737.1">
    <property type="nucleotide sequence ID" value="NZ_JAGGKG010000006.1"/>
</dbReference>
<dbReference type="Pfam" id="PF00534">
    <property type="entry name" value="Glycos_transf_1"/>
    <property type="match status" value="1"/>
</dbReference>
<feature type="domain" description="Glycosyl transferase family 1" evidence="5">
    <location>
        <begin position="197"/>
        <end position="368"/>
    </location>
</feature>
<protein>
    <submittedName>
        <fullName evidence="6">Glycosyltransferase involved in cell wall biosynthesis</fullName>
    </submittedName>
</protein>
<dbReference type="PANTHER" id="PTHR12526">
    <property type="entry name" value="GLYCOSYLTRANSFERASE"/>
    <property type="match status" value="1"/>
</dbReference>
<dbReference type="Proteomes" id="UP001519272">
    <property type="component" value="Unassembled WGS sequence"/>
</dbReference>
<evidence type="ECO:0000313" key="7">
    <source>
        <dbReference type="Proteomes" id="UP001519272"/>
    </source>
</evidence>
<keyword evidence="2" id="KW-0328">Glycosyltransferase</keyword>
<comment type="caution">
    <text evidence="6">The sequence shown here is derived from an EMBL/GenBank/DDBJ whole genome shotgun (WGS) entry which is preliminary data.</text>
</comment>
<dbReference type="CDD" id="cd03801">
    <property type="entry name" value="GT4_PimA-like"/>
    <property type="match status" value="1"/>
</dbReference>